<evidence type="ECO:0000256" key="2">
    <source>
        <dbReference type="ARBA" id="ARBA00007265"/>
    </source>
</evidence>
<evidence type="ECO:0000256" key="1">
    <source>
        <dbReference type="ARBA" id="ARBA00001946"/>
    </source>
</evidence>
<dbReference type="Gene3D" id="1.10.3090.10">
    <property type="entry name" value="cca-adding enzyme, domain 2"/>
    <property type="match status" value="1"/>
</dbReference>
<dbReference type="InterPro" id="IPR032828">
    <property type="entry name" value="PolyA_RNA-bd"/>
</dbReference>
<sequence length="479" mass="56147">MLNVLLRQATNLFRHEITATGRFNVTRAAHDTWRKLKMTDVPSRADPVIMKLDSPEFRSVFTPELQTVAELFKKYDYELRIAGGAVRDILMGKQPTDLDFATNATPEQMKAMFTKEEIRMINEKGERHGTITARINDKENFEITTLRIDVVTNGRHAEVQFTKDWLLDANRRDLTINSMFLDLDGKVYDYFYGYDDLQKRRVLFVGNPALRIQEDYLRILRYFRFYGRIVDNPGDHDEATIQAIKDNIDGLSRISGERIWSEWHKILTGNFVLELMLKLLECGSSKHMGLPDEPDVENFRVVYQRASSKGVTLKPISLITSLLRDEQDMIRLHERLKLSRSDRDLGLFLVQHKEYKPCEESLKSYQRLVFIQPRVKHDVYRELVKELLRYRGATELVEEFERWKIPQFPISGNMLKEHVSKHTLIGSVVAELKRIWLDEDFKLTSEQLLERIPSILSEVEQLEEERKALKASQKRQKIK</sequence>
<evidence type="ECO:0000313" key="14">
    <source>
        <dbReference type="EMBL" id="RLU16618.1"/>
    </source>
</evidence>
<dbReference type="PANTHER" id="PTHR46173">
    <property type="entry name" value="CCA TRNA NUCLEOTIDYLTRANSFERASE 1, MITOCHONDRIAL"/>
    <property type="match status" value="1"/>
</dbReference>
<keyword evidence="4" id="KW-0819">tRNA processing</keyword>
<feature type="domain" description="tRNA nucleotidyltransferase/poly(A) polymerase RNA and SrmB- binding" evidence="12">
    <location>
        <begin position="237"/>
        <end position="283"/>
    </location>
</feature>
<evidence type="ECO:0000256" key="8">
    <source>
        <dbReference type="ARBA" id="ARBA00022842"/>
    </source>
</evidence>
<dbReference type="GO" id="GO:0000049">
    <property type="term" value="F:tRNA binding"/>
    <property type="evidence" value="ECO:0007669"/>
    <property type="project" value="TreeGrafter"/>
</dbReference>
<reference evidence="14" key="3">
    <citation type="submission" date="2018-07" db="EMBL/GenBank/DDBJ databases">
        <authorList>
            <person name="Mckenzie S.K."/>
            <person name="Kronauer D.J.C."/>
        </authorList>
    </citation>
    <scope>NUCLEOTIDE SEQUENCE</scope>
    <source>
        <strain evidence="14">Clonal line C1</strain>
    </source>
</reference>
<dbReference type="InterPro" id="IPR043519">
    <property type="entry name" value="NT_sf"/>
</dbReference>
<evidence type="ECO:0000256" key="3">
    <source>
        <dbReference type="ARBA" id="ARBA00022679"/>
    </source>
</evidence>
<keyword evidence="15" id="KW-1185">Reference proteome</keyword>
<dbReference type="GO" id="GO:0046872">
    <property type="term" value="F:metal ion binding"/>
    <property type="evidence" value="ECO:0007669"/>
    <property type="project" value="UniProtKB-KW"/>
</dbReference>
<keyword evidence="8" id="KW-0460">Magnesium</keyword>
<dbReference type="InterPro" id="IPR002646">
    <property type="entry name" value="PolA_pol_head_dom"/>
</dbReference>
<evidence type="ECO:0000313" key="16">
    <source>
        <dbReference type="Proteomes" id="UP000279307"/>
    </source>
</evidence>
<keyword evidence="7" id="KW-0547">Nucleotide-binding</keyword>
<dbReference type="Pfam" id="PF12627">
    <property type="entry name" value="PolyA_pol_RNAbd"/>
    <property type="match status" value="1"/>
</dbReference>
<evidence type="ECO:0000256" key="10">
    <source>
        <dbReference type="SAM" id="Coils"/>
    </source>
</evidence>
<dbReference type="GO" id="GO:0016779">
    <property type="term" value="F:nucleotidyltransferase activity"/>
    <property type="evidence" value="ECO:0007669"/>
    <property type="project" value="UniProtKB-KW"/>
</dbReference>
<evidence type="ECO:0000259" key="12">
    <source>
        <dbReference type="Pfam" id="PF12627"/>
    </source>
</evidence>
<dbReference type="AlphaFoldDB" id="A0A026X2T0"/>
<name>A0A026X2T0_OOCBI</name>
<dbReference type="Proteomes" id="UP000053097">
    <property type="component" value="Unassembled WGS sequence"/>
</dbReference>
<dbReference type="EMBL" id="KK107021">
    <property type="protein sequence ID" value="EZA62403.1"/>
    <property type="molecule type" value="Genomic_DNA"/>
</dbReference>
<feature type="coiled-coil region" evidence="10">
    <location>
        <begin position="445"/>
        <end position="479"/>
    </location>
</feature>
<dbReference type="GO" id="GO:0005739">
    <property type="term" value="C:mitochondrion"/>
    <property type="evidence" value="ECO:0007669"/>
    <property type="project" value="TreeGrafter"/>
</dbReference>
<dbReference type="GO" id="GO:0001680">
    <property type="term" value="P:tRNA 3'-terminal CCA addition"/>
    <property type="evidence" value="ECO:0007669"/>
    <property type="project" value="TreeGrafter"/>
</dbReference>
<evidence type="ECO:0000259" key="11">
    <source>
        <dbReference type="Pfam" id="PF01743"/>
    </source>
</evidence>
<keyword evidence="5" id="KW-0548">Nucleotidyltransferase</keyword>
<keyword evidence="6" id="KW-0479">Metal-binding</keyword>
<accession>A0A026X2T0</accession>
<dbReference type="Proteomes" id="UP000279307">
    <property type="component" value="Chromosome 11"/>
</dbReference>
<keyword evidence="3 9" id="KW-0808">Transferase</keyword>
<evidence type="ECO:0000256" key="6">
    <source>
        <dbReference type="ARBA" id="ARBA00022723"/>
    </source>
</evidence>
<protein>
    <submittedName>
        <fullName evidence="13">CCA tRNA nucleotidyltransferase 1, mitochondrial</fullName>
    </submittedName>
</protein>
<comment type="similarity">
    <text evidence="2 9">Belongs to the tRNA nucleotidyltransferase/poly(A) polymerase family.</text>
</comment>
<evidence type="ECO:0000256" key="5">
    <source>
        <dbReference type="ARBA" id="ARBA00022695"/>
    </source>
</evidence>
<reference evidence="14 16" key="2">
    <citation type="journal article" date="2018" name="Genome Res.">
        <title>The genomic architecture and molecular evolution of ant odorant receptors.</title>
        <authorList>
            <person name="McKenzie S.K."/>
            <person name="Kronauer D.J.C."/>
        </authorList>
    </citation>
    <scope>NUCLEOTIDE SEQUENCE [LARGE SCALE GENOMIC DNA]</scope>
    <source>
        <strain evidence="14">Clonal line C1</strain>
    </source>
</reference>
<evidence type="ECO:0000256" key="4">
    <source>
        <dbReference type="ARBA" id="ARBA00022694"/>
    </source>
</evidence>
<dbReference type="STRING" id="2015173.A0A026X2T0"/>
<dbReference type="EMBL" id="QOIP01000011">
    <property type="protein sequence ID" value="RLU16618.1"/>
    <property type="molecule type" value="Genomic_DNA"/>
</dbReference>
<feature type="domain" description="Poly A polymerase head" evidence="11">
    <location>
        <begin position="79"/>
        <end position="202"/>
    </location>
</feature>
<dbReference type="SUPFAM" id="SSF81301">
    <property type="entry name" value="Nucleotidyltransferase"/>
    <property type="match status" value="1"/>
</dbReference>
<dbReference type="SUPFAM" id="SSF81891">
    <property type="entry name" value="Poly A polymerase C-terminal region-like"/>
    <property type="match status" value="1"/>
</dbReference>
<evidence type="ECO:0000313" key="13">
    <source>
        <dbReference type="EMBL" id="EZA62403.1"/>
    </source>
</evidence>
<dbReference type="CDD" id="cd05398">
    <property type="entry name" value="NT_ClassII-CCAase"/>
    <property type="match status" value="1"/>
</dbReference>
<gene>
    <name evidence="14" type="ORF">DMN91_010686</name>
    <name evidence="13" type="ORF">X777_03438</name>
</gene>
<proteinExistence type="inferred from homology"/>
<dbReference type="Pfam" id="PF01743">
    <property type="entry name" value="PolyA_pol"/>
    <property type="match status" value="1"/>
</dbReference>
<dbReference type="Gene3D" id="3.30.460.10">
    <property type="entry name" value="Beta Polymerase, domain 2"/>
    <property type="match status" value="1"/>
</dbReference>
<organism evidence="13 15">
    <name type="scientific">Ooceraea biroi</name>
    <name type="common">Clonal raider ant</name>
    <name type="synonym">Cerapachys biroi</name>
    <dbReference type="NCBI Taxonomy" id="2015173"/>
    <lineage>
        <taxon>Eukaryota</taxon>
        <taxon>Metazoa</taxon>
        <taxon>Ecdysozoa</taxon>
        <taxon>Arthropoda</taxon>
        <taxon>Hexapoda</taxon>
        <taxon>Insecta</taxon>
        <taxon>Pterygota</taxon>
        <taxon>Neoptera</taxon>
        <taxon>Endopterygota</taxon>
        <taxon>Hymenoptera</taxon>
        <taxon>Apocrita</taxon>
        <taxon>Aculeata</taxon>
        <taxon>Formicoidea</taxon>
        <taxon>Formicidae</taxon>
        <taxon>Dorylinae</taxon>
        <taxon>Ooceraea</taxon>
    </lineage>
</organism>
<dbReference type="GO" id="GO:1990180">
    <property type="term" value="P:mitochondrial tRNA 3'-end processing"/>
    <property type="evidence" value="ECO:0007669"/>
    <property type="project" value="TreeGrafter"/>
</dbReference>
<dbReference type="PANTHER" id="PTHR46173:SF1">
    <property type="entry name" value="CCA TRNA NUCLEOTIDYLTRANSFERASE 1, MITOCHONDRIAL"/>
    <property type="match status" value="1"/>
</dbReference>
<evidence type="ECO:0000256" key="7">
    <source>
        <dbReference type="ARBA" id="ARBA00022741"/>
    </source>
</evidence>
<dbReference type="GO" id="GO:0000166">
    <property type="term" value="F:nucleotide binding"/>
    <property type="evidence" value="ECO:0007669"/>
    <property type="project" value="UniProtKB-KW"/>
</dbReference>
<keyword evidence="10" id="KW-0175">Coiled coil</keyword>
<reference evidence="13 15" key="1">
    <citation type="journal article" date="2014" name="Curr. Biol.">
        <title>The genome of the clonal raider ant Cerapachys biroi.</title>
        <authorList>
            <person name="Oxley P.R."/>
            <person name="Ji L."/>
            <person name="Fetter-Pruneda I."/>
            <person name="McKenzie S.K."/>
            <person name="Li C."/>
            <person name="Hu H."/>
            <person name="Zhang G."/>
            <person name="Kronauer D.J."/>
        </authorList>
    </citation>
    <scope>NUCLEOTIDE SEQUENCE [LARGE SCALE GENOMIC DNA]</scope>
</reference>
<dbReference type="OMA" id="GNFKACK"/>
<comment type="cofactor">
    <cofactor evidence="1">
        <name>Mg(2+)</name>
        <dbReference type="ChEBI" id="CHEBI:18420"/>
    </cofactor>
</comment>
<keyword evidence="9" id="KW-0694">RNA-binding</keyword>
<evidence type="ECO:0000256" key="9">
    <source>
        <dbReference type="RuleBase" id="RU003953"/>
    </source>
</evidence>
<evidence type="ECO:0000313" key="15">
    <source>
        <dbReference type="Proteomes" id="UP000053097"/>
    </source>
</evidence>
<dbReference type="OrthoDB" id="445712at2759"/>
<dbReference type="InterPro" id="IPR050264">
    <property type="entry name" value="Bact_CCA-adding_enz_type3_sf"/>
</dbReference>